<protein>
    <recommendedName>
        <fullName evidence="1">Gamma-glutamylcyclotransferase AIG2-like domain-containing protein</fullName>
    </recommendedName>
</protein>
<accession>A0A1E5QF49</accession>
<dbReference type="STRING" id="1781255.BH720_22360"/>
<comment type="caution">
    <text evidence="2">The sequence shown here is derived from an EMBL/GenBank/DDBJ whole genome shotgun (WGS) entry which is preliminary data.</text>
</comment>
<dbReference type="EMBL" id="MJGC01000106">
    <property type="protein sequence ID" value="OEJ72963.1"/>
    <property type="molecule type" value="Genomic_DNA"/>
</dbReference>
<dbReference type="OrthoDB" id="8538589at2"/>
<dbReference type="InterPro" id="IPR009288">
    <property type="entry name" value="AIG2-like_dom"/>
</dbReference>
<dbReference type="Pfam" id="PF06094">
    <property type="entry name" value="GGACT"/>
    <property type="match status" value="1"/>
</dbReference>
<feature type="domain" description="Gamma-glutamylcyclotransferase AIG2-like" evidence="1">
    <location>
        <begin position="3"/>
        <end position="128"/>
    </location>
</feature>
<evidence type="ECO:0000313" key="2">
    <source>
        <dbReference type="EMBL" id="OEJ72963.1"/>
    </source>
</evidence>
<reference evidence="2" key="1">
    <citation type="submission" date="2016-09" db="EMBL/GenBank/DDBJ databases">
        <title>Draft genome of thermotolerant cyanobacterium Desertifilum sp. strain IPPAS B-1220.</title>
        <authorList>
            <person name="Sinetova M.A."/>
            <person name="Bolakhan K."/>
            <person name="Zayadan B.K."/>
            <person name="Mironov K.S."/>
            <person name="Ustinova V."/>
            <person name="Kupriyanova E.V."/>
            <person name="Sidorov R.A."/>
            <person name="Skrypnik A.N."/>
            <person name="Gogoleva N.E."/>
            <person name="Gogolev Y.V."/>
            <person name="Los D.A."/>
        </authorList>
    </citation>
    <scope>NUCLEOTIDE SEQUENCE [LARGE SCALE GENOMIC DNA]</scope>
    <source>
        <strain evidence="2">IPPAS B-1220</strain>
    </source>
</reference>
<dbReference type="SUPFAM" id="SSF110857">
    <property type="entry name" value="Gamma-glutamyl cyclotransferase-like"/>
    <property type="match status" value="1"/>
</dbReference>
<name>A0A1E5QF49_9CYAN</name>
<organism evidence="2">
    <name type="scientific">Desertifilum tharense IPPAS B-1220</name>
    <dbReference type="NCBI Taxonomy" id="1781255"/>
    <lineage>
        <taxon>Bacteria</taxon>
        <taxon>Bacillati</taxon>
        <taxon>Cyanobacteriota</taxon>
        <taxon>Cyanophyceae</taxon>
        <taxon>Desertifilales</taxon>
        <taxon>Desertifilaceae</taxon>
        <taxon>Desertifilum</taxon>
    </lineage>
</organism>
<gene>
    <name evidence="2" type="ORF">BH720_22360</name>
</gene>
<dbReference type="Gene3D" id="3.10.490.10">
    <property type="entry name" value="Gamma-glutamyl cyclotransferase-like"/>
    <property type="match status" value="1"/>
</dbReference>
<evidence type="ECO:0000259" key="1">
    <source>
        <dbReference type="Pfam" id="PF06094"/>
    </source>
</evidence>
<dbReference type="AlphaFoldDB" id="A0A1E5QF49"/>
<sequence length="135" mass="15269">MRVFVYGTLKPGEYNYQRYCQGKTIAEQSAIALGELFTLPVGYPALIPGEQPVRGFVLTFNDPQILADLDRLEGYSSQNPPNQNEYDRQQIEIWDEANRTLGFAWAYLMSRLQVERLGGVKIASGNWCYSPPLSS</sequence>
<dbReference type="InterPro" id="IPR013024">
    <property type="entry name" value="GGCT-like"/>
</dbReference>
<dbReference type="InterPro" id="IPR036568">
    <property type="entry name" value="GGCT-like_sf"/>
</dbReference>
<proteinExistence type="predicted"/>
<dbReference type="CDD" id="cd06661">
    <property type="entry name" value="GGCT_like"/>
    <property type="match status" value="1"/>
</dbReference>